<keyword evidence="3" id="KW-1015">Disulfide bond</keyword>
<dbReference type="GO" id="GO:0046872">
    <property type="term" value="F:metal ion binding"/>
    <property type="evidence" value="ECO:0007669"/>
    <property type="project" value="UniProtKB-KW"/>
</dbReference>
<evidence type="ECO:0000313" key="5">
    <source>
        <dbReference type="EMBL" id="KAF6399017.1"/>
    </source>
</evidence>
<dbReference type="AlphaFoldDB" id="A0A7J8BJG3"/>
<evidence type="ECO:0000313" key="6">
    <source>
        <dbReference type="Proteomes" id="UP000550707"/>
    </source>
</evidence>
<evidence type="ECO:0000256" key="3">
    <source>
        <dbReference type="PIRSR" id="PIRSR603782-2"/>
    </source>
</evidence>
<gene>
    <name evidence="5" type="ORF">HJG59_016173</name>
</gene>
<keyword evidence="2" id="KW-0479">Metal-binding</keyword>
<feature type="binding site" evidence="2">
    <location>
        <position position="133"/>
    </location>
    <ligand>
        <name>Cu cation</name>
        <dbReference type="ChEBI" id="CHEBI:23378"/>
    </ligand>
</feature>
<dbReference type="GO" id="GO:0005739">
    <property type="term" value="C:mitochondrion"/>
    <property type="evidence" value="ECO:0007669"/>
    <property type="project" value="GOC"/>
</dbReference>
<protein>
    <submittedName>
        <fullName evidence="5">Synthesis of cytochrome C oxidase 2</fullName>
    </submittedName>
</protein>
<dbReference type="PANTHER" id="PTHR12151:SF2">
    <property type="entry name" value="PROTEIN SCO2 HOMOLOG, MITOCHONDRIAL"/>
    <property type="match status" value="1"/>
</dbReference>
<dbReference type="EMBL" id="JACASF010000026">
    <property type="protein sequence ID" value="KAF6399017.1"/>
    <property type="molecule type" value="Genomic_DNA"/>
</dbReference>
<evidence type="ECO:0000256" key="2">
    <source>
        <dbReference type="PIRSR" id="PIRSR603782-1"/>
    </source>
</evidence>
<feature type="disulfide bond" description="Redox-active" evidence="3">
    <location>
        <begin position="133"/>
        <end position="137"/>
    </location>
</feature>
<name>A0A7J8BJG3_MOLMO</name>
<dbReference type="InterPro" id="IPR003782">
    <property type="entry name" value="SCO1/SenC"/>
</dbReference>
<reference evidence="5 6" key="1">
    <citation type="journal article" date="2020" name="Nature">
        <title>Six reference-quality genomes reveal evolution of bat adaptations.</title>
        <authorList>
            <person name="Jebb D."/>
            <person name="Huang Z."/>
            <person name="Pippel M."/>
            <person name="Hughes G.M."/>
            <person name="Lavrichenko K."/>
            <person name="Devanna P."/>
            <person name="Winkler S."/>
            <person name="Jermiin L.S."/>
            <person name="Skirmuntt E.C."/>
            <person name="Katzourakis A."/>
            <person name="Burkitt-Gray L."/>
            <person name="Ray D.A."/>
            <person name="Sullivan K.A.M."/>
            <person name="Roscito J.G."/>
            <person name="Kirilenko B.M."/>
            <person name="Davalos L.M."/>
            <person name="Corthals A.P."/>
            <person name="Power M.L."/>
            <person name="Jones G."/>
            <person name="Ransome R.D."/>
            <person name="Dechmann D.K.N."/>
            <person name="Locatelli A.G."/>
            <person name="Puechmaille S.J."/>
            <person name="Fedrigo O."/>
            <person name="Jarvis E.D."/>
            <person name="Hiller M."/>
            <person name="Vernes S.C."/>
            <person name="Myers E.W."/>
            <person name="Teeling E.C."/>
        </authorList>
    </citation>
    <scope>NUCLEOTIDE SEQUENCE [LARGE SCALE GENOMIC DNA]</scope>
    <source>
        <strain evidence="5">MMolMol1</strain>
        <tissue evidence="5">Muscle</tissue>
    </source>
</reference>
<comment type="similarity">
    <text evidence="1">Belongs to the SCO1/2 family.</text>
</comment>
<evidence type="ECO:0000256" key="1">
    <source>
        <dbReference type="ARBA" id="ARBA00010996"/>
    </source>
</evidence>
<feature type="binding site" evidence="2">
    <location>
        <position position="137"/>
    </location>
    <ligand>
        <name>Cu cation</name>
        <dbReference type="ChEBI" id="CHEBI:23378"/>
    </ligand>
</feature>
<evidence type="ECO:0000256" key="4">
    <source>
        <dbReference type="SAM" id="MobiDB-lite"/>
    </source>
</evidence>
<feature type="region of interest" description="Disordered" evidence="4">
    <location>
        <begin position="37"/>
        <end position="56"/>
    </location>
</feature>
<dbReference type="Proteomes" id="UP000550707">
    <property type="component" value="Unassembled WGS sequence"/>
</dbReference>
<dbReference type="Gene3D" id="3.40.30.10">
    <property type="entry name" value="Glutaredoxin"/>
    <property type="match status" value="1"/>
</dbReference>
<organism evidence="5 6">
    <name type="scientific">Molossus molossus</name>
    <name type="common">Pallas' mastiff bat</name>
    <name type="synonym">Vespertilio molossus</name>
    <dbReference type="NCBI Taxonomy" id="27622"/>
    <lineage>
        <taxon>Eukaryota</taxon>
        <taxon>Metazoa</taxon>
        <taxon>Chordata</taxon>
        <taxon>Craniata</taxon>
        <taxon>Vertebrata</taxon>
        <taxon>Euteleostomi</taxon>
        <taxon>Mammalia</taxon>
        <taxon>Eutheria</taxon>
        <taxon>Laurasiatheria</taxon>
        <taxon>Chiroptera</taxon>
        <taxon>Yangochiroptera</taxon>
        <taxon>Molossidae</taxon>
        <taxon>Molossus</taxon>
    </lineage>
</organism>
<dbReference type="GO" id="GO:0033617">
    <property type="term" value="P:mitochondrial respiratory chain complex IV assembly"/>
    <property type="evidence" value="ECO:0007669"/>
    <property type="project" value="TreeGrafter"/>
</dbReference>
<comment type="caution">
    <text evidence="5">The sequence shown here is derived from an EMBL/GenBank/DDBJ whole genome shotgun (WGS) entry which is preliminary data.</text>
</comment>
<dbReference type="InterPro" id="IPR036249">
    <property type="entry name" value="Thioredoxin-like_sf"/>
</dbReference>
<dbReference type="SUPFAM" id="SSF52833">
    <property type="entry name" value="Thioredoxin-like"/>
    <property type="match status" value="1"/>
</dbReference>
<sequence>MLTHRSIRPMLLLAQMPQARHGPSQLKPPALHVKSWLSSKQGPEETGRQGQPQGPGLRTRLLVTALFGAGLGGVWLAMRAEKEQQQQQRRTEALRQASVGQGDFSLLDHCGRARCKADFRGQWVLMYFGFTHCPDICPPCSPSSSLWTRSGTMLQPWPAMCGTSTHGCWA</sequence>
<accession>A0A7J8BJG3</accession>
<dbReference type="PANTHER" id="PTHR12151">
    <property type="entry name" value="ELECTRON TRANSPORT PROTIN SCO1/SENC FAMILY MEMBER"/>
    <property type="match status" value="1"/>
</dbReference>
<dbReference type="Pfam" id="PF02630">
    <property type="entry name" value="SCO1-SenC"/>
    <property type="match status" value="1"/>
</dbReference>
<keyword evidence="2" id="KW-0186">Copper</keyword>
<keyword evidence="6" id="KW-1185">Reference proteome</keyword>
<proteinExistence type="inferred from homology"/>